<dbReference type="EMBL" id="UHJJ01000002">
    <property type="protein sequence ID" value="SUQ12913.1"/>
    <property type="molecule type" value="Genomic_DNA"/>
</dbReference>
<name>A0A316AMU9_9FIRM</name>
<dbReference type="RefSeq" id="WP_018213961.1">
    <property type="nucleotide sequence ID" value="NZ_QGDS01000002.1"/>
</dbReference>
<accession>A0A316AMU9</accession>
<organism evidence="1 2">
    <name type="scientific">Faecalicatena contorta</name>
    <dbReference type="NCBI Taxonomy" id="39482"/>
    <lineage>
        <taxon>Bacteria</taxon>
        <taxon>Bacillati</taxon>
        <taxon>Bacillota</taxon>
        <taxon>Clostridia</taxon>
        <taxon>Lachnospirales</taxon>
        <taxon>Lachnospiraceae</taxon>
        <taxon>Faecalicatena</taxon>
    </lineage>
</organism>
<sequence>MTTKEKTKLIKQAGKLYTLGLTVEKRREKLRRLAERNIPYDSPQMEAVRTGAFKIQITVL</sequence>
<proteinExistence type="predicted"/>
<dbReference type="AlphaFoldDB" id="A0A316AMU9"/>
<reference evidence="2" key="1">
    <citation type="submission" date="2017-07" db="EMBL/GenBank/DDBJ databases">
        <authorList>
            <person name="Varghese N."/>
            <person name="Submissions S."/>
        </authorList>
    </citation>
    <scope>NUCLEOTIDE SEQUENCE [LARGE SCALE GENOMIC DNA]</scope>
    <source>
        <strain evidence="2">NLAE-zl-C134</strain>
    </source>
</reference>
<dbReference type="Proteomes" id="UP000254051">
    <property type="component" value="Unassembled WGS sequence"/>
</dbReference>
<keyword evidence="2" id="KW-1185">Reference proteome</keyword>
<evidence type="ECO:0000313" key="2">
    <source>
        <dbReference type="Proteomes" id="UP000254051"/>
    </source>
</evidence>
<protein>
    <submittedName>
        <fullName evidence="1">Uncharacterized protein</fullName>
    </submittedName>
</protein>
<gene>
    <name evidence="1" type="ORF">SAMN05216529_102129</name>
</gene>
<evidence type="ECO:0000313" key="1">
    <source>
        <dbReference type="EMBL" id="SUQ12913.1"/>
    </source>
</evidence>